<dbReference type="GO" id="GO:0004081">
    <property type="term" value="F:bis(5'-nucleosyl)-tetraphosphatase (asymmetrical) activity"/>
    <property type="evidence" value="ECO:0007669"/>
    <property type="project" value="TreeGrafter"/>
</dbReference>
<dbReference type="Pfam" id="PF00300">
    <property type="entry name" value="His_Phos_1"/>
    <property type="match status" value="1"/>
</dbReference>
<dbReference type="PRINTS" id="PR00502">
    <property type="entry name" value="NUDIXFAMILY"/>
</dbReference>
<dbReference type="InterPro" id="IPR000086">
    <property type="entry name" value="NUDIX_hydrolase_dom"/>
</dbReference>
<dbReference type="EMBL" id="CAFBME010000014">
    <property type="protein sequence ID" value="CAB4890160.1"/>
    <property type="molecule type" value="Genomic_DNA"/>
</dbReference>
<dbReference type="GO" id="GO:0006754">
    <property type="term" value="P:ATP biosynthetic process"/>
    <property type="evidence" value="ECO:0007669"/>
    <property type="project" value="TreeGrafter"/>
</dbReference>
<evidence type="ECO:0000313" key="6">
    <source>
        <dbReference type="EMBL" id="CAB4719977.1"/>
    </source>
</evidence>
<evidence type="ECO:0000313" key="4">
    <source>
        <dbReference type="EMBL" id="CAB4591857.1"/>
    </source>
</evidence>
<evidence type="ECO:0000313" key="5">
    <source>
        <dbReference type="EMBL" id="CAB4609517.1"/>
    </source>
</evidence>
<evidence type="ECO:0000256" key="1">
    <source>
        <dbReference type="ARBA" id="ARBA00022801"/>
    </source>
</evidence>
<dbReference type="EMBL" id="CAEZUD010000035">
    <property type="protein sequence ID" value="CAB4591857.1"/>
    <property type="molecule type" value="Genomic_DNA"/>
</dbReference>
<dbReference type="CDD" id="cd07067">
    <property type="entry name" value="HP_PGM_like"/>
    <property type="match status" value="1"/>
</dbReference>
<dbReference type="PROSITE" id="PS51462">
    <property type="entry name" value="NUDIX"/>
    <property type="match status" value="1"/>
</dbReference>
<name>A0A6J6R831_9ZZZZ</name>
<sequence>MSNAIVAAGAVIWRKNSEKKIEIAVVHRPRYNDWTLPKGKLESGETLISCAYREAQEETGLSFQFGPFLGSVEYLTVDGPKIASYWAAKYIPQNHNFTPNNEVDLLEWWDIEKALKTLTRTTDKEIVNKFSDSPYDATPLVLLRHAKALAREEWQGEDEDRPLEVIGQNQARRMMVNLAPYQIVEIHTSDAVRCYDTVLAFARALSIDPLVTREISEYTFKKNKEKSLDFIKDLAEQVSKSESATVVCSHNPVLPRMLGKLLKKSKIADKEIPTGKLQPGDAWVLFLKKKKVVQVDYLPAP</sequence>
<dbReference type="PROSITE" id="PS00893">
    <property type="entry name" value="NUDIX_BOX"/>
    <property type="match status" value="1"/>
</dbReference>
<dbReference type="Gene3D" id="3.40.50.1240">
    <property type="entry name" value="Phosphoglycerate mutase-like"/>
    <property type="match status" value="1"/>
</dbReference>
<evidence type="ECO:0000313" key="3">
    <source>
        <dbReference type="EMBL" id="CAB4535590.1"/>
    </source>
</evidence>
<dbReference type="EMBL" id="CAFBPI010000067">
    <property type="protein sequence ID" value="CAB5020366.1"/>
    <property type="molecule type" value="Genomic_DNA"/>
</dbReference>
<dbReference type="InterPro" id="IPR029033">
    <property type="entry name" value="His_PPase_superfam"/>
</dbReference>
<evidence type="ECO:0000313" key="8">
    <source>
        <dbReference type="EMBL" id="CAB5020366.1"/>
    </source>
</evidence>
<keyword evidence="1" id="KW-0378">Hydrolase</keyword>
<reference evidence="6" key="1">
    <citation type="submission" date="2020-05" db="EMBL/GenBank/DDBJ databases">
        <authorList>
            <person name="Chiriac C."/>
            <person name="Salcher M."/>
            <person name="Ghai R."/>
            <person name="Kavagutti S V."/>
        </authorList>
    </citation>
    <scope>NUCLEOTIDE SEQUENCE</scope>
</reference>
<proteinExistence type="predicted"/>
<organism evidence="6">
    <name type="scientific">freshwater metagenome</name>
    <dbReference type="NCBI Taxonomy" id="449393"/>
    <lineage>
        <taxon>unclassified sequences</taxon>
        <taxon>metagenomes</taxon>
        <taxon>ecological metagenomes</taxon>
    </lineage>
</organism>
<protein>
    <submittedName>
        <fullName evidence="6">Unannotated protein</fullName>
    </submittedName>
</protein>
<dbReference type="CDD" id="cd03673">
    <property type="entry name" value="NUDIX_Ap6A_hydrolase"/>
    <property type="match status" value="1"/>
</dbReference>
<dbReference type="InterPro" id="IPR020476">
    <property type="entry name" value="Nudix_hydrolase"/>
</dbReference>
<evidence type="ECO:0000259" key="2">
    <source>
        <dbReference type="PROSITE" id="PS51462"/>
    </source>
</evidence>
<dbReference type="EMBL" id="CAEZYL010000018">
    <property type="protein sequence ID" value="CAB4719977.1"/>
    <property type="molecule type" value="Genomic_DNA"/>
</dbReference>
<dbReference type="PANTHER" id="PTHR21340">
    <property type="entry name" value="DIADENOSINE 5,5-P1,P4-TETRAPHOSPHATE PYROPHOSPHOHYDROLASE MUTT"/>
    <property type="match status" value="1"/>
</dbReference>
<evidence type="ECO:0000313" key="7">
    <source>
        <dbReference type="EMBL" id="CAB4890160.1"/>
    </source>
</evidence>
<dbReference type="AlphaFoldDB" id="A0A6J6R831"/>
<dbReference type="InterPro" id="IPR051325">
    <property type="entry name" value="Nudix_hydrolase_domain"/>
</dbReference>
<dbReference type="SMART" id="SM00855">
    <property type="entry name" value="PGAM"/>
    <property type="match status" value="1"/>
</dbReference>
<dbReference type="GO" id="GO:0006167">
    <property type="term" value="P:AMP biosynthetic process"/>
    <property type="evidence" value="ECO:0007669"/>
    <property type="project" value="TreeGrafter"/>
</dbReference>
<dbReference type="InterPro" id="IPR020084">
    <property type="entry name" value="NUDIX_hydrolase_CS"/>
</dbReference>
<dbReference type="EMBL" id="CAEZUY010000015">
    <property type="protein sequence ID" value="CAB4609517.1"/>
    <property type="molecule type" value="Genomic_DNA"/>
</dbReference>
<dbReference type="InterPro" id="IPR015797">
    <property type="entry name" value="NUDIX_hydrolase-like_dom_sf"/>
</dbReference>
<dbReference type="PANTHER" id="PTHR21340:SF0">
    <property type="entry name" value="BIS(5'-NUCLEOSYL)-TETRAPHOSPHATASE [ASYMMETRICAL]"/>
    <property type="match status" value="1"/>
</dbReference>
<dbReference type="InterPro" id="IPR013078">
    <property type="entry name" value="His_Pase_superF_clade-1"/>
</dbReference>
<dbReference type="SUPFAM" id="SSF55811">
    <property type="entry name" value="Nudix"/>
    <property type="match status" value="1"/>
</dbReference>
<feature type="domain" description="Nudix hydrolase" evidence="2">
    <location>
        <begin position="3"/>
        <end position="132"/>
    </location>
</feature>
<dbReference type="Pfam" id="PF00293">
    <property type="entry name" value="NUDIX"/>
    <property type="match status" value="1"/>
</dbReference>
<gene>
    <name evidence="3" type="ORF">UFOPK1380_00736</name>
    <name evidence="4" type="ORF">UFOPK1778_00749</name>
    <name evidence="5" type="ORF">UFOPK1863_00301</name>
    <name evidence="6" type="ORF">UFOPK2689_00468</name>
    <name evidence="7" type="ORF">UFOPK3555_00278</name>
    <name evidence="8" type="ORF">UFOPK4095_00968</name>
</gene>
<dbReference type="SUPFAM" id="SSF53254">
    <property type="entry name" value="Phosphoglycerate mutase-like"/>
    <property type="match status" value="1"/>
</dbReference>
<accession>A0A6J6R831</accession>
<dbReference type="EMBL" id="CAEZSC010000039">
    <property type="protein sequence ID" value="CAB4535590.1"/>
    <property type="molecule type" value="Genomic_DNA"/>
</dbReference>
<dbReference type="Gene3D" id="3.90.79.10">
    <property type="entry name" value="Nucleoside Triphosphate Pyrophosphohydrolase"/>
    <property type="match status" value="1"/>
</dbReference>